<feature type="transmembrane region" description="Helical" evidence="6">
    <location>
        <begin position="130"/>
        <end position="148"/>
    </location>
</feature>
<dbReference type="Pfam" id="PF03706">
    <property type="entry name" value="LPG_synthase_TM"/>
    <property type="match status" value="1"/>
</dbReference>
<keyword evidence="3 6" id="KW-0812">Transmembrane</keyword>
<evidence type="ECO:0000256" key="3">
    <source>
        <dbReference type="ARBA" id="ARBA00022692"/>
    </source>
</evidence>
<evidence type="ECO:0000256" key="1">
    <source>
        <dbReference type="ARBA" id="ARBA00004651"/>
    </source>
</evidence>
<evidence type="ECO:0000256" key="4">
    <source>
        <dbReference type="ARBA" id="ARBA00022989"/>
    </source>
</evidence>
<feature type="transmembrane region" description="Helical" evidence="6">
    <location>
        <begin position="297"/>
        <end position="322"/>
    </location>
</feature>
<organism evidence="7 8">
    <name type="scientific">Belliella marina</name>
    <dbReference type="NCBI Taxonomy" id="1644146"/>
    <lineage>
        <taxon>Bacteria</taxon>
        <taxon>Pseudomonadati</taxon>
        <taxon>Bacteroidota</taxon>
        <taxon>Cytophagia</taxon>
        <taxon>Cytophagales</taxon>
        <taxon>Cyclobacteriaceae</taxon>
        <taxon>Belliella</taxon>
    </lineage>
</organism>
<comment type="caution">
    <text evidence="7">The sequence shown here is derived from an EMBL/GenBank/DDBJ whole genome shotgun (WGS) entry which is preliminary data.</text>
</comment>
<feature type="transmembrane region" description="Helical" evidence="6">
    <location>
        <begin position="168"/>
        <end position="187"/>
    </location>
</feature>
<keyword evidence="5 6" id="KW-0472">Membrane</keyword>
<evidence type="ECO:0000313" key="8">
    <source>
        <dbReference type="Proteomes" id="UP001597361"/>
    </source>
</evidence>
<evidence type="ECO:0000313" key="7">
    <source>
        <dbReference type="EMBL" id="MFD2036431.1"/>
    </source>
</evidence>
<evidence type="ECO:0000256" key="5">
    <source>
        <dbReference type="ARBA" id="ARBA00023136"/>
    </source>
</evidence>
<dbReference type="PANTHER" id="PTHR39087:SF2">
    <property type="entry name" value="UPF0104 MEMBRANE PROTEIN MJ1595"/>
    <property type="match status" value="1"/>
</dbReference>
<dbReference type="Proteomes" id="UP001597361">
    <property type="component" value="Unassembled WGS sequence"/>
</dbReference>
<proteinExistence type="predicted"/>
<sequence>MRLTIKQWIQVLLSLGVATWIFWFLYKDISFSELSDVIQETSLAWLGLSILVSIFGFWLRAWRWSLLIDAGEHQKTSSLRTFWALMVGYLANLIVPRAGEVARCGVLKKTEGIDMGRLIGTVLMERTIDLLFMLFSIFLAFFIERRLFTSLFSELVSVETVIEKLSNALPIFIGGLVITIIFVRFISKKYKHKNFFKKLRHFIRNLVQGVSSLCKVKNQFGFWASSIAIWVSYYLTMYAVALAIPATASLSPSAVLMVMVMGSIGMTAPVQGGIGTFHALVAFILIRYGLSEDQGKIFAAIIHGSQVLTIIALGMVALAIFFKITAKQKPKTS</sequence>
<comment type="subcellular location">
    <subcellularLocation>
        <location evidence="1">Cell membrane</location>
        <topology evidence="1">Multi-pass membrane protein</topology>
    </subcellularLocation>
</comment>
<name>A0ABW4VRW0_9BACT</name>
<feature type="transmembrane region" description="Helical" evidence="6">
    <location>
        <begin position="220"/>
        <end position="244"/>
    </location>
</feature>
<dbReference type="NCBIfam" id="TIGR00374">
    <property type="entry name" value="flippase-like domain"/>
    <property type="match status" value="1"/>
</dbReference>
<evidence type="ECO:0000256" key="2">
    <source>
        <dbReference type="ARBA" id="ARBA00022475"/>
    </source>
</evidence>
<feature type="transmembrane region" description="Helical" evidence="6">
    <location>
        <begin position="42"/>
        <end position="59"/>
    </location>
</feature>
<keyword evidence="8" id="KW-1185">Reference proteome</keyword>
<dbReference type="RefSeq" id="WP_376887462.1">
    <property type="nucleotide sequence ID" value="NZ_JBHUHR010000043.1"/>
</dbReference>
<dbReference type="InterPro" id="IPR022791">
    <property type="entry name" value="L-PG_synthase/AglD"/>
</dbReference>
<accession>A0ABW4VRW0</accession>
<feature type="transmembrane region" description="Helical" evidence="6">
    <location>
        <begin position="7"/>
        <end position="26"/>
    </location>
</feature>
<dbReference type="EMBL" id="JBHUHR010000043">
    <property type="protein sequence ID" value="MFD2036431.1"/>
    <property type="molecule type" value="Genomic_DNA"/>
</dbReference>
<keyword evidence="2" id="KW-1003">Cell membrane</keyword>
<evidence type="ECO:0000256" key="6">
    <source>
        <dbReference type="SAM" id="Phobius"/>
    </source>
</evidence>
<feature type="transmembrane region" description="Helical" evidence="6">
    <location>
        <begin position="256"/>
        <end position="285"/>
    </location>
</feature>
<keyword evidence="4 6" id="KW-1133">Transmembrane helix</keyword>
<protein>
    <submittedName>
        <fullName evidence="7">Lysylphosphatidylglycerol synthase transmembrane domain-containing protein</fullName>
    </submittedName>
</protein>
<dbReference type="PANTHER" id="PTHR39087">
    <property type="entry name" value="UPF0104 MEMBRANE PROTEIN MJ1595"/>
    <property type="match status" value="1"/>
</dbReference>
<gene>
    <name evidence="7" type="ORF">ACFSKL_16620</name>
</gene>
<reference evidence="8" key="1">
    <citation type="journal article" date="2019" name="Int. J. Syst. Evol. Microbiol.">
        <title>The Global Catalogue of Microorganisms (GCM) 10K type strain sequencing project: providing services to taxonomists for standard genome sequencing and annotation.</title>
        <authorList>
            <consortium name="The Broad Institute Genomics Platform"/>
            <consortium name="The Broad Institute Genome Sequencing Center for Infectious Disease"/>
            <person name="Wu L."/>
            <person name="Ma J."/>
        </authorList>
    </citation>
    <scope>NUCLEOTIDE SEQUENCE [LARGE SCALE GENOMIC DNA]</scope>
    <source>
        <strain evidence="8">CGMCC 1.15180</strain>
    </source>
</reference>